<dbReference type="AlphaFoldDB" id="A0A1M2UYK3"/>
<name>A0A1M2UYK3_MARNT</name>
<dbReference type="RefSeq" id="WP_072677307.1">
    <property type="nucleotide sequence ID" value="NZ_MPKY01000001.1"/>
</dbReference>
<protein>
    <submittedName>
        <fullName evidence="1">Uncharacterized protein</fullName>
    </submittedName>
</protein>
<proteinExistence type="predicted"/>
<keyword evidence="2" id="KW-1185">Reference proteome</keyword>
<sequence>MVRAIVIVGLVVGAIVLTLFGSRLLNTTGDTADHPECDLLVGACSWTTQDGEWRVRLQEVEEGAQGMEYVLQVSVSKAPDRFLAVLKGQSMYMGEYPVPLVREAPLEYEARFTAPFCTTGADMIWRIDLQDGQERLENVPWTLVFKAQK</sequence>
<gene>
    <name evidence="1" type="ORF">BEE62_10270</name>
</gene>
<dbReference type="Proteomes" id="UP000183986">
    <property type="component" value="Unassembled WGS sequence"/>
</dbReference>
<organism evidence="1 2">
    <name type="scientific">Marinobacter nauticus</name>
    <name type="common">Marinobacter hydrocarbonoclasticus</name>
    <name type="synonym">Marinobacter aquaeolei</name>
    <dbReference type="NCBI Taxonomy" id="2743"/>
    <lineage>
        <taxon>Bacteria</taxon>
        <taxon>Pseudomonadati</taxon>
        <taxon>Pseudomonadota</taxon>
        <taxon>Gammaproteobacteria</taxon>
        <taxon>Pseudomonadales</taxon>
        <taxon>Marinobacteraceae</taxon>
        <taxon>Marinobacter</taxon>
    </lineage>
</organism>
<dbReference type="EMBL" id="MPKY01000001">
    <property type="protein sequence ID" value="OJT00425.1"/>
    <property type="molecule type" value="Genomic_DNA"/>
</dbReference>
<evidence type="ECO:0000313" key="1">
    <source>
        <dbReference type="EMBL" id="OJT00425.1"/>
    </source>
</evidence>
<reference evidence="1" key="1">
    <citation type="submission" date="2016-11" db="EMBL/GenBank/DDBJ databases">
        <title>Draft Genome Sequence of Marinobacter hydrocarbonoclasticus strain STW2, a polyaromatic aromatic hydrocarbon degrading and denitrifying bacterium from rhizosphere of Seagrass Enhalus acodoides.</title>
        <authorList>
            <person name="Ling J."/>
            <person name="Dong J."/>
        </authorList>
    </citation>
    <scope>NUCLEOTIDE SEQUENCE [LARGE SCALE GENOMIC DNA]</scope>
    <source>
        <strain evidence="1">STW2</strain>
    </source>
</reference>
<comment type="caution">
    <text evidence="1">The sequence shown here is derived from an EMBL/GenBank/DDBJ whole genome shotgun (WGS) entry which is preliminary data.</text>
</comment>
<accession>A0A1M2UYK3</accession>
<evidence type="ECO:0000313" key="2">
    <source>
        <dbReference type="Proteomes" id="UP000183986"/>
    </source>
</evidence>